<dbReference type="HOGENOM" id="CLU_013173_4_0_1"/>
<comment type="similarity">
    <text evidence="3 12">Belongs to the PP2C family.</text>
</comment>
<keyword evidence="5" id="KW-0479">Metal-binding</keyword>
<sequence length="326" mass="35038">MGNLLPAPITDKETQTGEGNGLVYGTSTMQGWRKSMEDAHIASISPINFPSDVSFFAVCDGHGGKQVSALAVEKLTHVMGQIMRKNKVFDTEGDLCPHAIGASMREAYLVLDTQIMEESNAQTCGSTSISAIITSKHIIVANVGDSRSVLGKDGKTVPMSFDHKPANAEERNRIVKAGGTVRNNRVNGDLAVSRSLGDFVYKRCADLPPEEQQVSAEADIKIEPRDGTEEFLILACDGIWDVLSNDGICQLVRDMLTQGEKDMGLIAEDIVDTCLKRRSRDNMSIVLIRLPGAKIGAGGGIAAIRRQQALHGNTVDLTQLNSDSAA</sequence>
<evidence type="ECO:0000256" key="9">
    <source>
        <dbReference type="ARBA" id="ARBA00023211"/>
    </source>
</evidence>
<dbReference type="GO" id="GO:0004722">
    <property type="term" value="F:protein serine/threonine phosphatase activity"/>
    <property type="evidence" value="ECO:0007669"/>
    <property type="project" value="UniProtKB-EC"/>
</dbReference>
<dbReference type="CDD" id="cd00143">
    <property type="entry name" value="PP2Cc"/>
    <property type="match status" value="1"/>
</dbReference>
<evidence type="ECO:0000256" key="5">
    <source>
        <dbReference type="ARBA" id="ARBA00022723"/>
    </source>
</evidence>
<reference evidence="15" key="1">
    <citation type="journal article" date="2011" name="PLoS Biol.">
        <title>Gene gain and loss during evolution of obligate parasitism in the white rust pathogen of Arabidopsis thaliana.</title>
        <authorList>
            <person name="Kemen E."/>
            <person name="Gardiner A."/>
            <person name="Schultz-Larsen T."/>
            <person name="Kemen A.C."/>
            <person name="Balmuth A.L."/>
            <person name="Robert-Seilaniantz A."/>
            <person name="Bailey K."/>
            <person name="Holub E."/>
            <person name="Studholme D.J."/>
            <person name="Maclean D."/>
            <person name="Jones J.D."/>
        </authorList>
    </citation>
    <scope>NUCLEOTIDE SEQUENCE</scope>
</reference>
<keyword evidence="6 12" id="KW-0378">Hydrolase</keyword>
<dbReference type="InterPro" id="IPR015655">
    <property type="entry name" value="PP2C"/>
</dbReference>
<dbReference type="InterPro" id="IPR001932">
    <property type="entry name" value="PPM-type_phosphatase-like_dom"/>
</dbReference>
<evidence type="ECO:0000256" key="2">
    <source>
        <dbReference type="ARBA" id="ARBA00004170"/>
    </source>
</evidence>
<evidence type="ECO:0000256" key="10">
    <source>
        <dbReference type="ARBA" id="ARBA00047761"/>
    </source>
</evidence>
<comment type="cofactor">
    <cofactor evidence="1">
        <name>Mn(2+)</name>
        <dbReference type="ChEBI" id="CHEBI:29035"/>
    </cofactor>
</comment>
<keyword evidence="7" id="KW-0460">Magnesium</keyword>
<dbReference type="Pfam" id="PF00481">
    <property type="entry name" value="PP2C"/>
    <property type="match status" value="1"/>
</dbReference>
<dbReference type="SMART" id="SM00332">
    <property type="entry name" value="PP2Cc"/>
    <property type="match status" value="1"/>
</dbReference>
<evidence type="ECO:0000256" key="1">
    <source>
        <dbReference type="ARBA" id="ARBA00001936"/>
    </source>
</evidence>
<comment type="subcellular location">
    <subcellularLocation>
        <location evidence="2">Membrane</location>
        <topology evidence="2">Peripheral membrane protein</topology>
    </subcellularLocation>
</comment>
<feature type="domain" description="PPM-type phosphatase" evidence="14">
    <location>
        <begin position="23"/>
        <end position="290"/>
    </location>
</feature>
<dbReference type="InterPro" id="IPR000222">
    <property type="entry name" value="PP2C_BS"/>
</dbReference>
<evidence type="ECO:0000256" key="3">
    <source>
        <dbReference type="ARBA" id="ARBA00006702"/>
    </source>
</evidence>
<name>F0W2P8_9STRA</name>
<evidence type="ECO:0000256" key="6">
    <source>
        <dbReference type="ARBA" id="ARBA00022801"/>
    </source>
</evidence>
<evidence type="ECO:0000259" key="14">
    <source>
        <dbReference type="PROSITE" id="PS51746"/>
    </source>
</evidence>
<dbReference type="PANTHER" id="PTHR13832">
    <property type="entry name" value="PROTEIN PHOSPHATASE 2C"/>
    <property type="match status" value="1"/>
</dbReference>
<dbReference type="PROSITE" id="PS51746">
    <property type="entry name" value="PPM_2"/>
    <property type="match status" value="1"/>
</dbReference>
<dbReference type="GO" id="GO:0046872">
    <property type="term" value="F:metal ion binding"/>
    <property type="evidence" value="ECO:0007669"/>
    <property type="project" value="UniProtKB-KW"/>
</dbReference>
<evidence type="ECO:0000256" key="11">
    <source>
        <dbReference type="ARBA" id="ARBA00048336"/>
    </source>
</evidence>
<evidence type="ECO:0000256" key="7">
    <source>
        <dbReference type="ARBA" id="ARBA00022842"/>
    </source>
</evidence>
<protein>
    <recommendedName>
        <fullName evidence="4">protein-serine/threonine phosphatase</fullName>
        <ecNumber evidence="4">3.1.3.16</ecNumber>
    </recommendedName>
</protein>
<dbReference type="GO" id="GO:0016020">
    <property type="term" value="C:membrane"/>
    <property type="evidence" value="ECO:0007669"/>
    <property type="project" value="UniProtKB-SubCell"/>
</dbReference>
<gene>
    <name evidence="15" type="primary">AlNc14C10G1288</name>
    <name evidence="15" type="ORF">ALNC14_014770</name>
</gene>
<comment type="catalytic activity">
    <reaction evidence="11">
        <text>O-phospho-L-threonyl-[protein] + H2O = L-threonyl-[protein] + phosphate</text>
        <dbReference type="Rhea" id="RHEA:47004"/>
        <dbReference type="Rhea" id="RHEA-COMP:11060"/>
        <dbReference type="Rhea" id="RHEA-COMP:11605"/>
        <dbReference type="ChEBI" id="CHEBI:15377"/>
        <dbReference type="ChEBI" id="CHEBI:30013"/>
        <dbReference type="ChEBI" id="CHEBI:43474"/>
        <dbReference type="ChEBI" id="CHEBI:61977"/>
        <dbReference type="EC" id="3.1.3.16"/>
    </reaction>
</comment>
<dbReference type="AlphaFoldDB" id="F0W2P8"/>
<evidence type="ECO:0000256" key="8">
    <source>
        <dbReference type="ARBA" id="ARBA00022912"/>
    </source>
</evidence>
<evidence type="ECO:0000256" key="4">
    <source>
        <dbReference type="ARBA" id="ARBA00013081"/>
    </source>
</evidence>
<comment type="catalytic activity">
    <reaction evidence="10">
        <text>O-phospho-L-seryl-[protein] + H2O = L-seryl-[protein] + phosphate</text>
        <dbReference type="Rhea" id="RHEA:20629"/>
        <dbReference type="Rhea" id="RHEA-COMP:9863"/>
        <dbReference type="Rhea" id="RHEA-COMP:11604"/>
        <dbReference type="ChEBI" id="CHEBI:15377"/>
        <dbReference type="ChEBI" id="CHEBI:29999"/>
        <dbReference type="ChEBI" id="CHEBI:43474"/>
        <dbReference type="ChEBI" id="CHEBI:83421"/>
        <dbReference type="EC" id="3.1.3.16"/>
    </reaction>
</comment>
<reference evidence="15" key="2">
    <citation type="submission" date="2011-02" db="EMBL/GenBank/DDBJ databases">
        <authorList>
            <person name="MacLean D."/>
        </authorList>
    </citation>
    <scope>NUCLEOTIDE SEQUENCE</scope>
</reference>
<proteinExistence type="inferred from homology"/>
<keyword evidence="9" id="KW-0464">Manganese</keyword>
<dbReference type="SUPFAM" id="SSF81606">
    <property type="entry name" value="PP2C-like"/>
    <property type="match status" value="1"/>
</dbReference>
<dbReference type="PROSITE" id="PS01032">
    <property type="entry name" value="PPM_1"/>
    <property type="match status" value="1"/>
</dbReference>
<feature type="region of interest" description="Disordered" evidence="13">
    <location>
        <begin position="1"/>
        <end position="20"/>
    </location>
</feature>
<evidence type="ECO:0000256" key="12">
    <source>
        <dbReference type="RuleBase" id="RU003465"/>
    </source>
</evidence>
<evidence type="ECO:0000256" key="13">
    <source>
        <dbReference type="SAM" id="MobiDB-lite"/>
    </source>
</evidence>
<dbReference type="InterPro" id="IPR036457">
    <property type="entry name" value="PPM-type-like_dom_sf"/>
</dbReference>
<accession>F0W2P8</accession>
<evidence type="ECO:0000313" key="15">
    <source>
        <dbReference type="EMBL" id="CCA15334.1"/>
    </source>
</evidence>
<dbReference type="FunFam" id="3.60.40.10:FF:000075">
    <property type="entry name" value="Protein phosphatase 2C, putative"/>
    <property type="match status" value="1"/>
</dbReference>
<keyword evidence="8 12" id="KW-0904">Protein phosphatase</keyword>
<dbReference type="EC" id="3.1.3.16" evidence="4"/>
<dbReference type="PANTHER" id="PTHR13832:SF803">
    <property type="entry name" value="PROTEIN PHOSPHATASE 1G"/>
    <property type="match status" value="1"/>
</dbReference>
<dbReference type="Gene3D" id="3.60.40.10">
    <property type="entry name" value="PPM-type phosphatase domain"/>
    <property type="match status" value="1"/>
</dbReference>
<organism evidence="15">
    <name type="scientific">Albugo laibachii Nc14</name>
    <dbReference type="NCBI Taxonomy" id="890382"/>
    <lineage>
        <taxon>Eukaryota</taxon>
        <taxon>Sar</taxon>
        <taxon>Stramenopiles</taxon>
        <taxon>Oomycota</taxon>
        <taxon>Peronosporomycetes</taxon>
        <taxon>Albuginales</taxon>
        <taxon>Albuginaceae</taxon>
        <taxon>Albugo</taxon>
    </lineage>
</organism>
<dbReference type="EMBL" id="FR824055">
    <property type="protein sequence ID" value="CCA15334.1"/>
    <property type="molecule type" value="Genomic_DNA"/>
</dbReference>